<evidence type="ECO:0000256" key="1">
    <source>
        <dbReference type="SAM" id="Coils"/>
    </source>
</evidence>
<organism evidence="2 3">
    <name type="scientific">Corchorus capsularis</name>
    <name type="common">Jute</name>
    <dbReference type="NCBI Taxonomy" id="210143"/>
    <lineage>
        <taxon>Eukaryota</taxon>
        <taxon>Viridiplantae</taxon>
        <taxon>Streptophyta</taxon>
        <taxon>Embryophyta</taxon>
        <taxon>Tracheophyta</taxon>
        <taxon>Spermatophyta</taxon>
        <taxon>Magnoliopsida</taxon>
        <taxon>eudicotyledons</taxon>
        <taxon>Gunneridae</taxon>
        <taxon>Pentapetalae</taxon>
        <taxon>rosids</taxon>
        <taxon>malvids</taxon>
        <taxon>Malvales</taxon>
        <taxon>Malvaceae</taxon>
        <taxon>Grewioideae</taxon>
        <taxon>Apeibeae</taxon>
        <taxon>Corchorus</taxon>
    </lineage>
</organism>
<evidence type="ECO:0000313" key="2">
    <source>
        <dbReference type="EMBL" id="OMP03144.1"/>
    </source>
</evidence>
<evidence type="ECO:0000313" key="3">
    <source>
        <dbReference type="Proteomes" id="UP000188268"/>
    </source>
</evidence>
<protein>
    <submittedName>
        <fullName evidence="2">Uncharacterized protein</fullName>
    </submittedName>
</protein>
<accession>A0A1R3K7W2</accession>
<dbReference type="EMBL" id="AWWV01006124">
    <property type="protein sequence ID" value="OMP03144.1"/>
    <property type="molecule type" value="Genomic_DNA"/>
</dbReference>
<sequence length="312" mass="35100">MKGWGFCKRGGCTTTSTIYASKFPRTEGRWGEGDLEDEEGANELAVQGVIEAVIPMGRGAGKGYMLLKTLHNQHMRTKSSRTFEFPAHTTAAAAIGVSSLGTLSAQGYFSHLLTRSFGEWYQGEVARGQGKKSPFAELLTGMMVHGLKYGSTLDLEVFKALYECERDEVEGTIHVMQEDVKLVREARDRFEEHFKEEGHLRIAAQKEIDEMKKQQTELEERYNRECQEIVVQQSPIQVIKAKKELYPAFAESIDTFDFDPLLEIPNEDEGGGDSVVVNQVNGAMVEDQANLNREQPLRLKLEVDQRAYVQLL</sequence>
<comment type="caution">
    <text evidence="2">The sequence shown here is derived from an EMBL/GenBank/DDBJ whole genome shotgun (WGS) entry which is preliminary data.</text>
</comment>
<dbReference type="Gramene" id="OMP03144">
    <property type="protein sequence ID" value="OMP03144"/>
    <property type="gene ID" value="CCACVL1_02547"/>
</dbReference>
<gene>
    <name evidence="2" type="ORF">CCACVL1_02547</name>
</gene>
<keyword evidence="3" id="KW-1185">Reference proteome</keyword>
<reference evidence="2 3" key="1">
    <citation type="submission" date="2013-09" db="EMBL/GenBank/DDBJ databases">
        <title>Corchorus capsularis genome sequencing.</title>
        <authorList>
            <person name="Alam M."/>
            <person name="Haque M.S."/>
            <person name="Islam M.S."/>
            <person name="Emdad E.M."/>
            <person name="Islam M.M."/>
            <person name="Ahmed B."/>
            <person name="Halim A."/>
            <person name="Hossen Q.M.M."/>
            <person name="Hossain M.Z."/>
            <person name="Ahmed R."/>
            <person name="Khan M.M."/>
            <person name="Islam R."/>
            <person name="Rashid M.M."/>
            <person name="Khan S.A."/>
            <person name="Rahman M.S."/>
            <person name="Alam M."/>
        </authorList>
    </citation>
    <scope>NUCLEOTIDE SEQUENCE [LARGE SCALE GENOMIC DNA]</scope>
    <source>
        <strain evidence="3">cv. CVL-1</strain>
        <tissue evidence="2">Whole seedling</tissue>
    </source>
</reference>
<dbReference type="Proteomes" id="UP000188268">
    <property type="component" value="Unassembled WGS sequence"/>
</dbReference>
<keyword evidence="1" id="KW-0175">Coiled coil</keyword>
<dbReference type="AlphaFoldDB" id="A0A1R3K7W2"/>
<name>A0A1R3K7W2_COCAP</name>
<proteinExistence type="predicted"/>
<feature type="coiled-coil region" evidence="1">
    <location>
        <begin position="201"/>
        <end position="228"/>
    </location>
</feature>